<organism evidence="3 4">
    <name type="scientific">Chryseobacterium gleum</name>
    <name type="common">Flavobacterium gleum</name>
    <dbReference type="NCBI Taxonomy" id="250"/>
    <lineage>
        <taxon>Bacteria</taxon>
        <taxon>Pseudomonadati</taxon>
        <taxon>Bacteroidota</taxon>
        <taxon>Flavobacteriia</taxon>
        <taxon>Flavobacteriales</taxon>
        <taxon>Weeksellaceae</taxon>
        <taxon>Chryseobacterium group</taxon>
        <taxon>Chryseobacterium</taxon>
    </lineage>
</organism>
<dbReference type="RefSeq" id="WP_002979546.1">
    <property type="nucleotide sequence ID" value="NZ_CP068486.1"/>
</dbReference>
<dbReference type="SUPFAM" id="SSF52096">
    <property type="entry name" value="ClpP/crotonase"/>
    <property type="match status" value="1"/>
</dbReference>
<feature type="signal peptide" evidence="1">
    <location>
        <begin position="1"/>
        <end position="19"/>
    </location>
</feature>
<keyword evidence="1" id="KW-0732">Signal</keyword>
<gene>
    <name evidence="3" type="ORF">NCTC11432_00652</name>
</gene>
<feature type="domain" description="Tail specific protease" evidence="2">
    <location>
        <begin position="248"/>
        <end position="460"/>
    </location>
</feature>
<evidence type="ECO:0000313" key="3">
    <source>
        <dbReference type="EMBL" id="VEE05075.1"/>
    </source>
</evidence>
<feature type="chain" id="PRO_5019585309" evidence="1">
    <location>
        <begin position="20"/>
        <end position="481"/>
    </location>
</feature>
<dbReference type="GO" id="GO:0008236">
    <property type="term" value="F:serine-type peptidase activity"/>
    <property type="evidence" value="ECO:0007669"/>
    <property type="project" value="InterPro"/>
</dbReference>
<proteinExistence type="predicted"/>
<sequence length="481" mass="55141">MLKIKTLLLIFISSSFSFAQNCNCESNYQWVKKTFEENDAGYQYVIDQKGAPAYQAHNNEFLNKIKNVKSDTECQQIIYDWLKFFRSGHFSISKIDNTSQQNPTAAVENIKTEMVKVDLEKFKKEVLTKKDSDIEGIWETGPYTIGIKKFGDSYKGFIITSGAENWKPYELKLVIKADKTTGTFYLRNKSAQEINNIRLIGKNYLGLGEFTLKRISPQFEKEESIETYFETIKAQKPFLKVLNKTTLLLRIPSFNGALKKDIDSVIAANQSKIESTENLIIDIRNNGGGSDSSFDKIIPYLYTNPIRSIRTQFYSTKLNNQRMLDLYENYQKYGIPKEEREYLKKAYDKLTRNLGKFVSLQDDGNIVGINKLDKISPYPKNVGIIINDGNGSTAEEFLLAAKQSKKVKLFGTTTAGVLDISNMYFINSPCNEFKLGYSLSKSFRIPEMAIDGKGIQPDYYIDRTIPDYQWIDYVNEVLNEK</sequence>
<dbReference type="InterPro" id="IPR005151">
    <property type="entry name" value="Tail-specific_protease"/>
</dbReference>
<reference evidence="3 4" key="1">
    <citation type="submission" date="2018-12" db="EMBL/GenBank/DDBJ databases">
        <authorList>
            <consortium name="Pathogen Informatics"/>
        </authorList>
    </citation>
    <scope>NUCLEOTIDE SEQUENCE [LARGE SCALE GENOMIC DNA]</scope>
    <source>
        <strain evidence="3 4">NCTC11432</strain>
    </source>
</reference>
<accession>A0A448AXT2</accession>
<dbReference type="Proteomes" id="UP000279227">
    <property type="component" value="Chromosome"/>
</dbReference>
<dbReference type="Pfam" id="PF03572">
    <property type="entry name" value="Peptidase_S41"/>
    <property type="match status" value="1"/>
</dbReference>
<protein>
    <submittedName>
        <fullName evidence="3">C-terminal processing peptidase</fullName>
    </submittedName>
</protein>
<dbReference type="Gene3D" id="3.90.226.10">
    <property type="entry name" value="2-enoyl-CoA Hydratase, Chain A, domain 1"/>
    <property type="match status" value="1"/>
</dbReference>
<evidence type="ECO:0000259" key="2">
    <source>
        <dbReference type="Pfam" id="PF03572"/>
    </source>
</evidence>
<name>A0A448AXT2_CHRGE</name>
<dbReference type="STRING" id="525257.HMPREF0204_13825"/>
<dbReference type="KEGG" id="cgle:NCTC11432_00652"/>
<evidence type="ECO:0000256" key="1">
    <source>
        <dbReference type="SAM" id="SignalP"/>
    </source>
</evidence>
<dbReference type="EMBL" id="LR134289">
    <property type="protein sequence ID" value="VEE05075.1"/>
    <property type="molecule type" value="Genomic_DNA"/>
</dbReference>
<dbReference type="GO" id="GO:0006508">
    <property type="term" value="P:proteolysis"/>
    <property type="evidence" value="ECO:0007669"/>
    <property type="project" value="InterPro"/>
</dbReference>
<evidence type="ECO:0000313" key="4">
    <source>
        <dbReference type="Proteomes" id="UP000279227"/>
    </source>
</evidence>
<dbReference type="AlphaFoldDB" id="A0A448AXT2"/>
<dbReference type="InterPro" id="IPR029045">
    <property type="entry name" value="ClpP/crotonase-like_dom_sf"/>
</dbReference>
<dbReference type="GeneID" id="93022180"/>